<keyword evidence="1" id="KW-0732">Signal</keyword>
<dbReference type="Gene3D" id="2.60.120.920">
    <property type="match status" value="1"/>
</dbReference>
<feature type="domain" description="B30.2/SPRY" evidence="2">
    <location>
        <begin position="1"/>
        <end position="184"/>
    </location>
</feature>
<evidence type="ECO:0000259" key="2">
    <source>
        <dbReference type="PROSITE" id="PS50188"/>
    </source>
</evidence>
<gene>
    <name evidence="3" type="ORF">B4U79_16540</name>
</gene>
<protein>
    <recommendedName>
        <fullName evidence="2">B30.2/SPRY domain-containing protein</fullName>
    </recommendedName>
</protein>
<dbReference type="Proteomes" id="UP000285301">
    <property type="component" value="Unassembled WGS sequence"/>
</dbReference>
<dbReference type="AlphaFoldDB" id="A0A3S4QGH8"/>
<dbReference type="InterPro" id="IPR001870">
    <property type="entry name" value="B30.2/SPRY"/>
</dbReference>
<reference evidence="3 4" key="1">
    <citation type="journal article" date="2018" name="Gigascience">
        <title>Genomes of trombidid mites reveal novel predicted allergens and laterally-transferred genes associated with secondary metabolism.</title>
        <authorList>
            <person name="Dong X."/>
            <person name="Chaisiri K."/>
            <person name="Xia D."/>
            <person name="Armstrong S.D."/>
            <person name="Fang Y."/>
            <person name="Donnelly M.J."/>
            <person name="Kadowaki T."/>
            <person name="McGarry J.W."/>
            <person name="Darby A.C."/>
            <person name="Makepeace B.L."/>
        </authorList>
    </citation>
    <scope>NUCLEOTIDE SEQUENCE [LARGE SCALE GENOMIC DNA]</scope>
    <source>
        <strain evidence="3">UoL-WK</strain>
    </source>
</reference>
<proteinExistence type="predicted"/>
<keyword evidence="4" id="KW-1185">Reference proteome</keyword>
<dbReference type="PROSITE" id="PS50188">
    <property type="entry name" value="B302_SPRY"/>
    <property type="match status" value="1"/>
</dbReference>
<accession>A0A3S4QGH8</accession>
<sequence length="323" mass="35951">MKNFSFAVATLLLVLTEATSPIPQYVCSANNVQQNGSCVRFYEIDETVISPTNCYFTFPSHGVNTGKHYYEFKFEEGSGNFVGFTTREKFGRSYSIRGLFYGGSLSDGSALLMPDFGPRISAGDKVNLLLDLSENSLKLYVFHNNVPLGLAFDLKVSNLQGLYPTVKAYGAAYVCITKLDDLPSTLERQQKVYEGIEGDFKLVQAVDNGNVVSTDVWKTFTLSIRRTIRTLYRLHFTVINTISAPLIKNEDGKYTVGTAISTMIGTYGEHAKAESFLAKVLRNFEDISIDGDILQVKAKHSTYVEFKRYQVPTPKPVTKNPLA</sequence>
<evidence type="ECO:0000313" key="3">
    <source>
        <dbReference type="EMBL" id="RWS03154.1"/>
    </source>
</evidence>
<organism evidence="3 4">
    <name type="scientific">Dinothrombium tinctorium</name>
    <dbReference type="NCBI Taxonomy" id="1965070"/>
    <lineage>
        <taxon>Eukaryota</taxon>
        <taxon>Metazoa</taxon>
        <taxon>Ecdysozoa</taxon>
        <taxon>Arthropoda</taxon>
        <taxon>Chelicerata</taxon>
        <taxon>Arachnida</taxon>
        <taxon>Acari</taxon>
        <taxon>Acariformes</taxon>
        <taxon>Trombidiformes</taxon>
        <taxon>Prostigmata</taxon>
        <taxon>Anystina</taxon>
        <taxon>Parasitengona</taxon>
        <taxon>Trombidioidea</taxon>
        <taxon>Trombidiidae</taxon>
        <taxon>Dinothrombium</taxon>
    </lineage>
</organism>
<evidence type="ECO:0000313" key="4">
    <source>
        <dbReference type="Proteomes" id="UP000285301"/>
    </source>
</evidence>
<dbReference type="EMBL" id="NCKU01006792">
    <property type="protein sequence ID" value="RWS03154.1"/>
    <property type="molecule type" value="Genomic_DNA"/>
</dbReference>
<feature type="chain" id="PRO_5018587207" description="B30.2/SPRY domain-containing protein" evidence="1">
    <location>
        <begin position="19"/>
        <end position="323"/>
    </location>
</feature>
<feature type="signal peptide" evidence="1">
    <location>
        <begin position="1"/>
        <end position="18"/>
    </location>
</feature>
<name>A0A3S4QGH8_9ACAR</name>
<dbReference type="SUPFAM" id="SSF49899">
    <property type="entry name" value="Concanavalin A-like lectins/glucanases"/>
    <property type="match status" value="1"/>
</dbReference>
<comment type="caution">
    <text evidence="3">The sequence shown here is derived from an EMBL/GenBank/DDBJ whole genome shotgun (WGS) entry which is preliminary data.</text>
</comment>
<dbReference type="InterPro" id="IPR013320">
    <property type="entry name" value="ConA-like_dom_sf"/>
</dbReference>
<dbReference type="OrthoDB" id="10070943at2759"/>
<evidence type="ECO:0000256" key="1">
    <source>
        <dbReference type="SAM" id="SignalP"/>
    </source>
</evidence>
<dbReference type="InterPro" id="IPR043136">
    <property type="entry name" value="B30.2/SPRY_sf"/>
</dbReference>